<organism evidence="1 2">
    <name type="scientific">Sulfitobacter sabulilitoris</name>
    <dbReference type="NCBI Taxonomy" id="2562655"/>
    <lineage>
        <taxon>Bacteria</taxon>
        <taxon>Pseudomonadati</taxon>
        <taxon>Pseudomonadota</taxon>
        <taxon>Alphaproteobacteria</taxon>
        <taxon>Rhodobacterales</taxon>
        <taxon>Roseobacteraceae</taxon>
        <taxon>Sulfitobacter</taxon>
    </lineage>
</organism>
<dbReference type="EMBL" id="VANS01000002">
    <property type="protein sequence ID" value="TMM52722.1"/>
    <property type="molecule type" value="Genomic_DNA"/>
</dbReference>
<evidence type="ECO:0000313" key="2">
    <source>
        <dbReference type="Proteomes" id="UP000309550"/>
    </source>
</evidence>
<evidence type="ECO:0008006" key="3">
    <source>
        <dbReference type="Google" id="ProtNLM"/>
    </source>
</evidence>
<dbReference type="GO" id="GO:0016020">
    <property type="term" value="C:membrane"/>
    <property type="evidence" value="ECO:0007669"/>
    <property type="project" value="InterPro"/>
</dbReference>
<dbReference type="InterPro" id="IPR023614">
    <property type="entry name" value="Porin_dom_sf"/>
</dbReference>
<reference evidence="1 2" key="1">
    <citation type="submission" date="2019-05" db="EMBL/GenBank/DDBJ databases">
        <title>Sulfitobacter sabulilitoris sp. nov., isolated from a marine sand.</title>
        <authorList>
            <person name="Yoon J.-H."/>
        </authorList>
    </citation>
    <scope>NUCLEOTIDE SEQUENCE [LARGE SCALE GENOMIC DNA]</scope>
    <source>
        <strain evidence="1 2">HSMS-29</strain>
    </source>
</reference>
<dbReference type="SUPFAM" id="SSF56935">
    <property type="entry name" value="Porins"/>
    <property type="match status" value="1"/>
</dbReference>
<dbReference type="OrthoDB" id="9991554at2"/>
<name>A0A5S3PF87_9RHOB</name>
<dbReference type="AlphaFoldDB" id="A0A5S3PF87"/>
<dbReference type="Gene3D" id="2.40.160.10">
    <property type="entry name" value="Porin"/>
    <property type="match status" value="1"/>
</dbReference>
<comment type="caution">
    <text evidence="1">The sequence shown here is derived from an EMBL/GenBank/DDBJ whole genome shotgun (WGS) entry which is preliminary data.</text>
</comment>
<accession>A0A5S3PF87</accession>
<gene>
    <name evidence="1" type="ORF">FDT80_10675</name>
</gene>
<keyword evidence="2" id="KW-1185">Reference proteome</keyword>
<proteinExistence type="predicted"/>
<dbReference type="Proteomes" id="UP000309550">
    <property type="component" value="Unassembled WGS sequence"/>
</dbReference>
<evidence type="ECO:0000313" key="1">
    <source>
        <dbReference type="EMBL" id="TMM52722.1"/>
    </source>
</evidence>
<dbReference type="GO" id="GO:0015288">
    <property type="term" value="F:porin activity"/>
    <property type="evidence" value="ECO:0007669"/>
    <property type="project" value="InterPro"/>
</dbReference>
<dbReference type="RefSeq" id="WP_138662264.1">
    <property type="nucleotide sequence ID" value="NZ_VANS01000002.1"/>
</dbReference>
<protein>
    <recommendedName>
        <fullName evidence="3">Porin</fullName>
    </recommendedName>
</protein>
<sequence length="229" mass="24303">MSLTYIDNDFDAAPGEAGQLTSTTAFAFGNLLGEVFLGYTDENSAGANYAETTTIGLRGLYEFSDSFAAGVYAHQNLSDFDAGGTNDTTNVGLDVRASMGAYSFDGYFGANEDDTNTYDDWTSLGLRGSVQISNMTTLFLQYQRDDATGGGLDFDVDAVTLGATLDLQGVYAPIGRPVYVTGEIGRWSGLGGSPDWTQIAVTLSVPFGNNAATPPAFRGSRTLYTEFGY</sequence>